<dbReference type="InterPro" id="IPR037171">
    <property type="entry name" value="NagB/RpiA_transferase-like"/>
</dbReference>
<dbReference type="InterPro" id="IPR000485">
    <property type="entry name" value="AsnC-type_HTH_dom"/>
</dbReference>
<dbReference type="PANTHER" id="PTHR30363">
    <property type="entry name" value="HTH-TYPE TRANSCRIPTIONAL REGULATOR SRLR-RELATED"/>
    <property type="match status" value="1"/>
</dbReference>
<dbReference type="InterPro" id="IPR036388">
    <property type="entry name" value="WH-like_DNA-bd_sf"/>
</dbReference>
<evidence type="ECO:0000313" key="6">
    <source>
        <dbReference type="Proteomes" id="UP000295710"/>
    </source>
</evidence>
<dbReference type="Proteomes" id="UP000295710">
    <property type="component" value="Unassembled WGS sequence"/>
</dbReference>
<dbReference type="InterPro" id="IPR036390">
    <property type="entry name" value="WH_DNA-bd_sf"/>
</dbReference>
<name>A0A4R4FHH2_9FIRM</name>
<evidence type="ECO:0000256" key="1">
    <source>
        <dbReference type="ARBA" id="ARBA00023015"/>
    </source>
</evidence>
<dbReference type="SUPFAM" id="SSF46785">
    <property type="entry name" value="Winged helix' DNA-binding domain"/>
    <property type="match status" value="1"/>
</dbReference>
<dbReference type="AlphaFoldDB" id="A0A4R4FHH2"/>
<dbReference type="GO" id="GO:0003700">
    <property type="term" value="F:DNA-binding transcription factor activity"/>
    <property type="evidence" value="ECO:0007669"/>
    <property type="project" value="InterPro"/>
</dbReference>
<protein>
    <submittedName>
        <fullName evidence="5">DeoR/GlpR transcriptional regulator</fullName>
    </submittedName>
</protein>
<dbReference type="InterPro" id="IPR050313">
    <property type="entry name" value="Carb_Metab_HTH_regulators"/>
</dbReference>
<gene>
    <name evidence="5" type="ORF">E1963_03540</name>
</gene>
<keyword evidence="2" id="KW-0238">DNA-binding</keyword>
<dbReference type="InterPro" id="IPR014036">
    <property type="entry name" value="DeoR-like_C"/>
</dbReference>
<keyword evidence="6" id="KW-1185">Reference proteome</keyword>
<dbReference type="InterPro" id="IPR001034">
    <property type="entry name" value="DeoR_HTH"/>
</dbReference>
<evidence type="ECO:0000256" key="2">
    <source>
        <dbReference type="ARBA" id="ARBA00023125"/>
    </source>
</evidence>
<evidence type="ECO:0000256" key="3">
    <source>
        <dbReference type="ARBA" id="ARBA00023163"/>
    </source>
</evidence>
<dbReference type="PROSITE" id="PS00894">
    <property type="entry name" value="HTH_DEOR_1"/>
    <property type="match status" value="1"/>
</dbReference>
<keyword evidence="1" id="KW-0805">Transcription regulation</keyword>
<accession>A0A4R4FHH2</accession>
<feature type="domain" description="HTH deoR-type" evidence="4">
    <location>
        <begin position="3"/>
        <end position="58"/>
    </location>
</feature>
<dbReference type="SMART" id="SM00420">
    <property type="entry name" value="HTH_DEOR"/>
    <property type="match status" value="1"/>
</dbReference>
<evidence type="ECO:0000259" key="4">
    <source>
        <dbReference type="PROSITE" id="PS51000"/>
    </source>
</evidence>
<dbReference type="PRINTS" id="PR00033">
    <property type="entry name" value="HTHASNC"/>
</dbReference>
<organism evidence="5 6">
    <name type="scientific">Extibacter muris</name>
    <dbReference type="NCBI Taxonomy" id="1796622"/>
    <lineage>
        <taxon>Bacteria</taxon>
        <taxon>Bacillati</taxon>
        <taxon>Bacillota</taxon>
        <taxon>Clostridia</taxon>
        <taxon>Lachnospirales</taxon>
        <taxon>Lachnospiraceae</taxon>
        <taxon>Extibacter</taxon>
    </lineage>
</organism>
<comment type="caution">
    <text evidence="5">The sequence shown here is derived from an EMBL/GenBank/DDBJ whole genome shotgun (WGS) entry which is preliminary data.</text>
</comment>
<dbReference type="SUPFAM" id="SSF100950">
    <property type="entry name" value="NagB/RpiA/CoA transferase-like"/>
    <property type="match status" value="1"/>
</dbReference>
<keyword evidence="3" id="KW-0804">Transcription</keyword>
<dbReference type="Gene3D" id="1.10.10.10">
    <property type="entry name" value="Winged helix-like DNA-binding domain superfamily/Winged helix DNA-binding domain"/>
    <property type="match status" value="1"/>
</dbReference>
<proteinExistence type="predicted"/>
<sequence length="256" mass="28357">MKMNDRIEMIIKEVQEKGRVRVSDLSERLGCSEVTIRNDIRRLDAQGVIKKTHGGAEKKDQGLHVQFVPGEYYLHAEYKKKIAERAYEFIGNGDSIMIDDSTTCCYLAQCIKDHTEKELTVVTNSLYVAAELSSAKHIQVHILGGAILSNPASAMGNITAEGAMQYHVNKLFTGINGIDLKVGLTSTDSMHAEVKRIMIGRANETYVLADHTKFGSGNLFTVCTMKDIKCIITDSEISRETISLSKKLQIAMEIVA</sequence>
<reference evidence="5 6" key="1">
    <citation type="journal article" date="2016" name="Nat. Microbiol.">
        <title>The Mouse Intestinal Bacterial Collection (miBC) provides host-specific insight into cultured diversity and functional potential of the gut microbiota.</title>
        <authorList>
            <person name="Lagkouvardos I."/>
            <person name="Pukall R."/>
            <person name="Abt B."/>
            <person name="Foesel B.U."/>
            <person name="Meier-Kolthoff J.P."/>
            <person name="Kumar N."/>
            <person name="Bresciani A."/>
            <person name="Martinez I."/>
            <person name="Just S."/>
            <person name="Ziegler C."/>
            <person name="Brugiroux S."/>
            <person name="Garzetti D."/>
            <person name="Wenning M."/>
            <person name="Bui T.P."/>
            <person name="Wang J."/>
            <person name="Hugenholtz F."/>
            <person name="Plugge C.M."/>
            <person name="Peterson D.A."/>
            <person name="Hornef M.W."/>
            <person name="Baines J.F."/>
            <person name="Smidt H."/>
            <person name="Walter J."/>
            <person name="Kristiansen K."/>
            <person name="Nielsen H.B."/>
            <person name="Haller D."/>
            <person name="Overmann J."/>
            <person name="Stecher B."/>
            <person name="Clavel T."/>
        </authorList>
    </citation>
    <scope>NUCLEOTIDE SEQUENCE [LARGE SCALE GENOMIC DNA]</scope>
    <source>
        <strain evidence="5 6">DSM 28560</strain>
    </source>
</reference>
<dbReference type="SMART" id="SM01134">
    <property type="entry name" value="DeoRC"/>
    <property type="match status" value="1"/>
</dbReference>
<dbReference type="InterPro" id="IPR018356">
    <property type="entry name" value="Tscrpt_reg_HTH_DeoR_CS"/>
</dbReference>
<dbReference type="PANTHER" id="PTHR30363:SF44">
    <property type="entry name" value="AGA OPERON TRANSCRIPTIONAL REPRESSOR-RELATED"/>
    <property type="match status" value="1"/>
</dbReference>
<dbReference type="Pfam" id="PF00455">
    <property type="entry name" value="DeoRC"/>
    <property type="match status" value="1"/>
</dbReference>
<dbReference type="EMBL" id="SMMX01000002">
    <property type="protein sequence ID" value="TDA23162.1"/>
    <property type="molecule type" value="Genomic_DNA"/>
</dbReference>
<dbReference type="Pfam" id="PF08220">
    <property type="entry name" value="HTH_DeoR"/>
    <property type="match status" value="1"/>
</dbReference>
<evidence type="ECO:0000313" key="5">
    <source>
        <dbReference type="EMBL" id="TDA23162.1"/>
    </source>
</evidence>
<dbReference type="RefSeq" id="WP_132275309.1">
    <property type="nucleotide sequence ID" value="NZ_JAOBST010000030.1"/>
</dbReference>
<dbReference type="Gene3D" id="3.40.50.1360">
    <property type="match status" value="1"/>
</dbReference>
<dbReference type="GO" id="GO:0043565">
    <property type="term" value="F:sequence-specific DNA binding"/>
    <property type="evidence" value="ECO:0007669"/>
    <property type="project" value="InterPro"/>
</dbReference>
<dbReference type="PRINTS" id="PR00037">
    <property type="entry name" value="HTHLACR"/>
</dbReference>
<dbReference type="PROSITE" id="PS51000">
    <property type="entry name" value="HTH_DEOR_2"/>
    <property type="match status" value="1"/>
</dbReference>